<protein>
    <submittedName>
        <fullName evidence="1">Uncharacterized protein</fullName>
    </submittedName>
</protein>
<evidence type="ECO:0000313" key="1">
    <source>
        <dbReference type="EMBL" id="SHG52750.1"/>
    </source>
</evidence>
<keyword evidence="2" id="KW-1185">Reference proteome</keyword>
<dbReference type="RefSeq" id="WP_073089403.1">
    <property type="nucleotide sequence ID" value="NZ_FQWY01000005.1"/>
</dbReference>
<evidence type="ECO:0000313" key="2">
    <source>
        <dbReference type="Proteomes" id="UP000242329"/>
    </source>
</evidence>
<dbReference type="EMBL" id="FQWY01000005">
    <property type="protein sequence ID" value="SHG52750.1"/>
    <property type="molecule type" value="Genomic_DNA"/>
</dbReference>
<dbReference type="AlphaFoldDB" id="A0A1M5KJD7"/>
<reference evidence="2" key="1">
    <citation type="submission" date="2016-11" db="EMBL/GenBank/DDBJ databases">
        <authorList>
            <person name="Varghese N."/>
            <person name="Submissions S."/>
        </authorList>
    </citation>
    <scope>NUCLEOTIDE SEQUENCE [LARGE SCALE GENOMIC DNA]</scope>
    <source>
        <strain evidence="2">DSM 11003</strain>
    </source>
</reference>
<gene>
    <name evidence="1" type="ORF">SAMN02745221_00400</name>
</gene>
<accession>A0A1M5KJD7</accession>
<name>A0A1M5KJD7_9FIRM</name>
<sequence length="119" mass="13794">MYQVECIFKGFARKSELLTRIPVNFIKNPNIFVQEFKVITEEASKVGENNGFEYYGELGILLIIKENNTLISLLDEISQTINKLVSKNKVKIISTDIGFEYYEDDEQKPMPKHFLPKSK</sequence>
<organism evidence="1 2">
    <name type="scientific">Thermosyntropha lipolytica DSM 11003</name>
    <dbReference type="NCBI Taxonomy" id="1123382"/>
    <lineage>
        <taxon>Bacteria</taxon>
        <taxon>Bacillati</taxon>
        <taxon>Bacillota</taxon>
        <taxon>Clostridia</taxon>
        <taxon>Eubacteriales</taxon>
        <taxon>Syntrophomonadaceae</taxon>
        <taxon>Thermosyntropha</taxon>
    </lineage>
</organism>
<proteinExistence type="predicted"/>
<dbReference type="Proteomes" id="UP000242329">
    <property type="component" value="Unassembled WGS sequence"/>
</dbReference>